<dbReference type="EMBL" id="JASXSX010000001">
    <property type="protein sequence ID" value="MDT3767486.1"/>
    <property type="molecule type" value="Genomic_DNA"/>
</dbReference>
<keyword evidence="4" id="KW-0963">Cytoplasm</keyword>
<evidence type="ECO:0000256" key="7">
    <source>
        <dbReference type="ARBA" id="ARBA00022833"/>
    </source>
</evidence>
<dbReference type="Gene3D" id="3.30.1490.190">
    <property type="match status" value="1"/>
</dbReference>
<evidence type="ECO:0000256" key="3">
    <source>
        <dbReference type="ARBA" id="ARBA00011738"/>
    </source>
</evidence>
<evidence type="ECO:0000313" key="12">
    <source>
        <dbReference type="Proteomes" id="UP001247542"/>
    </source>
</evidence>
<name>A0ABU3IAS4_9ACTO</name>
<dbReference type="PANTHER" id="PTHR33202">
    <property type="entry name" value="ZINC UPTAKE REGULATION PROTEIN"/>
    <property type="match status" value="1"/>
</dbReference>
<keyword evidence="7" id="KW-0862">Zinc</keyword>
<evidence type="ECO:0000313" key="11">
    <source>
        <dbReference type="EMBL" id="MDT3767486.1"/>
    </source>
</evidence>
<keyword evidence="5" id="KW-0678">Repressor</keyword>
<sequence length="137" mass="15736">MSTTPVRRHTRQRQAVMDELRSSSEFRSAQQIHEDLAQSGSRIGLATVYRNLRALADEDDVDVLMTPDGEALYRQCDTKGHHHHLICRRCHRSVEIEVDPLESWFQELGQKEGFTDLQHSLELFGLCSSCQKEIADK</sequence>
<evidence type="ECO:0000256" key="6">
    <source>
        <dbReference type="ARBA" id="ARBA00022723"/>
    </source>
</evidence>
<evidence type="ECO:0000256" key="2">
    <source>
        <dbReference type="ARBA" id="ARBA00007957"/>
    </source>
</evidence>
<dbReference type="Proteomes" id="UP001247542">
    <property type="component" value="Unassembled WGS sequence"/>
</dbReference>
<dbReference type="SUPFAM" id="SSF46785">
    <property type="entry name" value="Winged helix' DNA-binding domain"/>
    <property type="match status" value="1"/>
</dbReference>
<protein>
    <submittedName>
        <fullName evidence="11">Transcriptional repressor</fullName>
    </submittedName>
</protein>
<keyword evidence="9" id="KW-0238">DNA-binding</keyword>
<comment type="subcellular location">
    <subcellularLocation>
        <location evidence="1">Cytoplasm</location>
    </subcellularLocation>
</comment>
<dbReference type="CDD" id="cd07153">
    <property type="entry name" value="Fur_like"/>
    <property type="match status" value="1"/>
</dbReference>
<dbReference type="InterPro" id="IPR043135">
    <property type="entry name" value="Fur_C"/>
</dbReference>
<dbReference type="Pfam" id="PF01475">
    <property type="entry name" value="FUR"/>
    <property type="match status" value="1"/>
</dbReference>
<comment type="similarity">
    <text evidence="2">Belongs to the Fur family.</text>
</comment>
<comment type="subunit">
    <text evidence="3">Homodimer.</text>
</comment>
<evidence type="ECO:0000256" key="8">
    <source>
        <dbReference type="ARBA" id="ARBA00023015"/>
    </source>
</evidence>
<keyword evidence="8" id="KW-0805">Transcription regulation</keyword>
<dbReference type="RefSeq" id="WP_313273083.1">
    <property type="nucleotide sequence ID" value="NZ_JASXSX010000001.1"/>
</dbReference>
<keyword evidence="12" id="KW-1185">Reference proteome</keyword>
<evidence type="ECO:0000256" key="10">
    <source>
        <dbReference type="ARBA" id="ARBA00023163"/>
    </source>
</evidence>
<evidence type="ECO:0000256" key="5">
    <source>
        <dbReference type="ARBA" id="ARBA00022491"/>
    </source>
</evidence>
<dbReference type="InterPro" id="IPR036388">
    <property type="entry name" value="WH-like_DNA-bd_sf"/>
</dbReference>
<organism evidence="11 12">
    <name type="scientific">Gleimia hominis</name>
    <dbReference type="NCBI Taxonomy" id="595468"/>
    <lineage>
        <taxon>Bacteria</taxon>
        <taxon>Bacillati</taxon>
        <taxon>Actinomycetota</taxon>
        <taxon>Actinomycetes</taxon>
        <taxon>Actinomycetales</taxon>
        <taxon>Actinomycetaceae</taxon>
        <taxon>Gleimia</taxon>
    </lineage>
</organism>
<accession>A0ABU3IAS4</accession>
<dbReference type="PANTHER" id="PTHR33202:SF2">
    <property type="entry name" value="FERRIC UPTAKE REGULATION PROTEIN"/>
    <property type="match status" value="1"/>
</dbReference>
<dbReference type="InterPro" id="IPR036390">
    <property type="entry name" value="WH_DNA-bd_sf"/>
</dbReference>
<dbReference type="InterPro" id="IPR002481">
    <property type="entry name" value="FUR"/>
</dbReference>
<reference evidence="11 12" key="1">
    <citation type="submission" date="2023-06" db="EMBL/GenBank/DDBJ databases">
        <title>Draft genome sequence of Gleimia hominis type strain CCUG 57540T.</title>
        <authorList>
            <person name="Salva-Serra F."/>
            <person name="Cardew S."/>
            <person name="Jensie Markopoulos S."/>
            <person name="Ohlen M."/>
            <person name="Inganas E."/>
            <person name="Svensson-Stadler L."/>
            <person name="Moore E.R.B."/>
        </authorList>
    </citation>
    <scope>NUCLEOTIDE SEQUENCE [LARGE SCALE GENOMIC DNA]</scope>
    <source>
        <strain evidence="11 12">CCUG 57540</strain>
    </source>
</reference>
<keyword evidence="6" id="KW-0479">Metal-binding</keyword>
<evidence type="ECO:0000256" key="4">
    <source>
        <dbReference type="ARBA" id="ARBA00022490"/>
    </source>
</evidence>
<proteinExistence type="inferred from homology"/>
<comment type="caution">
    <text evidence="11">The sequence shown here is derived from an EMBL/GenBank/DDBJ whole genome shotgun (WGS) entry which is preliminary data.</text>
</comment>
<evidence type="ECO:0000256" key="9">
    <source>
        <dbReference type="ARBA" id="ARBA00023125"/>
    </source>
</evidence>
<gene>
    <name evidence="11" type="ORF">QS713_05340</name>
</gene>
<evidence type="ECO:0000256" key="1">
    <source>
        <dbReference type="ARBA" id="ARBA00004496"/>
    </source>
</evidence>
<keyword evidence="10" id="KW-0804">Transcription</keyword>
<dbReference type="Gene3D" id="1.10.10.10">
    <property type="entry name" value="Winged helix-like DNA-binding domain superfamily/Winged helix DNA-binding domain"/>
    <property type="match status" value="1"/>
</dbReference>